<dbReference type="InterPro" id="IPR010105">
    <property type="entry name" value="TonB_sidphr_rcpt"/>
</dbReference>
<evidence type="ECO:0000256" key="14">
    <source>
        <dbReference type="SAM" id="MobiDB-lite"/>
    </source>
</evidence>
<keyword evidence="7" id="KW-0408">Iron</keyword>
<dbReference type="Gene3D" id="3.55.50.30">
    <property type="match status" value="1"/>
</dbReference>
<dbReference type="PROSITE" id="PS52016">
    <property type="entry name" value="TONB_DEPENDENT_REC_3"/>
    <property type="match status" value="1"/>
</dbReference>
<dbReference type="GO" id="GO:0015344">
    <property type="term" value="F:siderophore uptake transmembrane transporter activity"/>
    <property type="evidence" value="ECO:0007669"/>
    <property type="project" value="TreeGrafter"/>
</dbReference>
<reference evidence="16 17" key="1">
    <citation type="journal article" date="2012" name="J. Bacteriol.">
        <title>Complete genome sequence of Alcanivorax dieselolei type strain B5.</title>
        <authorList>
            <person name="Lai Q."/>
            <person name="Li W."/>
            <person name="Shao Z."/>
        </authorList>
    </citation>
    <scope>NUCLEOTIDE SEQUENCE [LARGE SCALE GENOMIC DNA]</scope>
    <source>
        <strain evidence="17">DSM 16502 / CGMCC 1.3690 / B-5</strain>
    </source>
</reference>
<evidence type="ECO:0000259" key="15">
    <source>
        <dbReference type="SMART" id="SM00965"/>
    </source>
</evidence>
<keyword evidence="5" id="KW-0410">Iron transport</keyword>
<dbReference type="InterPro" id="IPR000531">
    <property type="entry name" value="Beta-barrel_TonB"/>
</dbReference>
<dbReference type="EMBL" id="CP003466">
    <property type="protein sequence ID" value="AFT69539.1"/>
    <property type="molecule type" value="Genomic_DNA"/>
</dbReference>
<comment type="similarity">
    <text evidence="2 12 13">Belongs to the TonB-dependent receptor family.</text>
</comment>
<dbReference type="AlphaFoldDB" id="K0C7S4"/>
<gene>
    <name evidence="16" type="ordered locus">B5T_01256</name>
</gene>
<proteinExistence type="inferred from homology"/>
<evidence type="ECO:0000313" key="16">
    <source>
        <dbReference type="EMBL" id="AFT69539.1"/>
    </source>
</evidence>
<sequence length="774" mass="83488">MSAPREYAIGPNALSDVLAEFAAMAGVQLVFEPGMLAGLKSPGLQGDYGIEEGFSRLLEGSGYLLVAEGHRSYSLRAISDGTRTLAPVSVTGTAPSRSGKPPVAYAGGQVATGGRLGMLGDTDFMNAPFSITSYTSQRLEGQQARSLADVVDDDPSVQVGSRGRGTNTSGGDALYIRGFLVRNQDVSLKGLYGVLPRNTIAMEAAERVEIIKGPNALLNGASPWGSVGGGINVVPKRATDAPLTRVKGIYRSDAQFGTHLDVGRRFGEENRFGVRFNGAYMDGDTAVQDQESTLGLVTLGVDYRGDRLRLSGDLGYQQDRTDGGSGFGSGLQITEGTSVPDAIDPGKRTAQSWERTENKDEYIALHGEYDLTPAVTLYGGAGGRNNTPYNLRTNHTLLDEETLASMPVYYPEYSDTRTVMSGLRGRFNTGAITHQLNVQTSMLWFEGGYLYEQGDIFLSDLENIGRIDRPDFSMSRHIPKSLERRLSSVAVSDTLGLLDEKVLLTLGARRQRVEVDNFSPDTGARTSSYDEARTTPAVGIAFLPWQNVTLYGNYIEGLGLGYTAPANAENAGEAFTPARTRQSEIGIKVDAGNLASTVSLFEIRQPSVVQRPGSAPGNVIYTEDGEQRNRGVEWQLFGQPTPALRLLGGVTYLQPILTSTQDGANDGNQAPGVSRWLATISTEWDVPSFSGLSVNTRVIHSSSQYGNATNTLKIPAWTRVDLGASYRLKTYPVTLRASIENIFDKDYWESYSGSGGRLRLAEPRSVTLSTTIDF</sequence>
<dbReference type="InterPro" id="IPR036942">
    <property type="entry name" value="Beta-barrel_TonB_sf"/>
</dbReference>
<feature type="domain" description="Secretin/TonB short N-terminal" evidence="15">
    <location>
        <begin position="27"/>
        <end position="78"/>
    </location>
</feature>
<dbReference type="PANTHER" id="PTHR32552:SF82">
    <property type="entry name" value="FCUA PROTEIN"/>
    <property type="match status" value="1"/>
</dbReference>
<name>K0C7S4_ALCDB</name>
<evidence type="ECO:0000256" key="7">
    <source>
        <dbReference type="ARBA" id="ARBA00023004"/>
    </source>
</evidence>
<dbReference type="PANTHER" id="PTHR32552">
    <property type="entry name" value="FERRICHROME IRON RECEPTOR-RELATED"/>
    <property type="match status" value="1"/>
</dbReference>
<feature type="region of interest" description="Disordered" evidence="14">
    <location>
        <begin position="314"/>
        <end position="354"/>
    </location>
</feature>
<dbReference type="HOGENOM" id="CLU_008287_22_0_6"/>
<dbReference type="PATRIC" id="fig|930169.3.peg.1230"/>
<evidence type="ECO:0000256" key="11">
    <source>
        <dbReference type="ARBA" id="ARBA00023237"/>
    </source>
</evidence>
<keyword evidence="10 16" id="KW-0675">Receptor</keyword>
<keyword evidence="9 12" id="KW-0472">Membrane</keyword>
<evidence type="ECO:0000256" key="2">
    <source>
        <dbReference type="ARBA" id="ARBA00009810"/>
    </source>
</evidence>
<dbReference type="Gene3D" id="2.170.130.10">
    <property type="entry name" value="TonB-dependent receptor, plug domain"/>
    <property type="match status" value="1"/>
</dbReference>
<dbReference type="InterPro" id="IPR011662">
    <property type="entry name" value="Secretin/TonB_short_N"/>
</dbReference>
<dbReference type="InterPro" id="IPR037066">
    <property type="entry name" value="Plug_dom_sf"/>
</dbReference>
<dbReference type="Pfam" id="PF00593">
    <property type="entry name" value="TonB_dep_Rec_b-barrel"/>
    <property type="match status" value="1"/>
</dbReference>
<dbReference type="Gene3D" id="2.40.170.20">
    <property type="entry name" value="TonB-dependent receptor, beta-barrel domain"/>
    <property type="match status" value="1"/>
</dbReference>
<protein>
    <submittedName>
        <fullName evidence="16">Ferrichrome receptor FcuA 1</fullName>
    </submittedName>
</protein>
<dbReference type="KEGG" id="adi:B5T_01256"/>
<dbReference type="GO" id="GO:0009279">
    <property type="term" value="C:cell outer membrane"/>
    <property type="evidence" value="ECO:0007669"/>
    <property type="project" value="UniProtKB-SubCell"/>
</dbReference>
<evidence type="ECO:0000256" key="13">
    <source>
        <dbReference type="RuleBase" id="RU003357"/>
    </source>
</evidence>
<evidence type="ECO:0000256" key="12">
    <source>
        <dbReference type="PROSITE-ProRule" id="PRU01360"/>
    </source>
</evidence>
<evidence type="ECO:0000256" key="3">
    <source>
        <dbReference type="ARBA" id="ARBA00022448"/>
    </source>
</evidence>
<evidence type="ECO:0000313" key="17">
    <source>
        <dbReference type="Proteomes" id="UP000006286"/>
    </source>
</evidence>
<dbReference type="GO" id="GO:0038023">
    <property type="term" value="F:signaling receptor activity"/>
    <property type="evidence" value="ECO:0007669"/>
    <property type="project" value="InterPro"/>
</dbReference>
<dbReference type="InterPro" id="IPR012910">
    <property type="entry name" value="Plug_dom"/>
</dbReference>
<evidence type="ECO:0000256" key="10">
    <source>
        <dbReference type="ARBA" id="ARBA00023170"/>
    </source>
</evidence>
<dbReference type="SUPFAM" id="SSF56935">
    <property type="entry name" value="Porins"/>
    <property type="match status" value="1"/>
</dbReference>
<dbReference type="Pfam" id="PF07715">
    <property type="entry name" value="Plug"/>
    <property type="match status" value="1"/>
</dbReference>
<keyword evidence="5" id="KW-0406">Ion transport</keyword>
<dbReference type="RefSeq" id="WP_014993617.1">
    <property type="nucleotide sequence ID" value="NC_018691.1"/>
</dbReference>
<dbReference type="CDD" id="cd01347">
    <property type="entry name" value="ligand_gated_channel"/>
    <property type="match status" value="1"/>
</dbReference>
<keyword evidence="11 12" id="KW-0998">Cell outer membrane</keyword>
<accession>K0C7S4</accession>
<organism evidence="16 17">
    <name type="scientific">Alcanivorax dieselolei (strain DSM 16502 / CGMCC 1.3690 / MCCC 1A00001 / B-5)</name>
    <name type="common">Alloalcanivorax dieselolei</name>
    <dbReference type="NCBI Taxonomy" id="930169"/>
    <lineage>
        <taxon>Bacteria</taxon>
        <taxon>Pseudomonadati</taxon>
        <taxon>Pseudomonadota</taxon>
        <taxon>Gammaproteobacteria</taxon>
        <taxon>Oceanospirillales</taxon>
        <taxon>Alcanivoracaceae</taxon>
        <taxon>Alloalcanivorax</taxon>
    </lineage>
</organism>
<keyword evidence="4 12" id="KW-1134">Transmembrane beta strand</keyword>
<dbReference type="STRING" id="930169.B5T_01256"/>
<evidence type="ECO:0000256" key="9">
    <source>
        <dbReference type="ARBA" id="ARBA00023136"/>
    </source>
</evidence>
<dbReference type="NCBIfam" id="TIGR01783">
    <property type="entry name" value="TonB-siderophor"/>
    <property type="match status" value="1"/>
</dbReference>
<comment type="subcellular location">
    <subcellularLocation>
        <location evidence="1 12">Cell outer membrane</location>
        <topology evidence="1 12">Multi-pass membrane protein</topology>
    </subcellularLocation>
</comment>
<evidence type="ECO:0000256" key="8">
    <source>
        <dbReference type="ARBA" id="ARBA00023077"/>
    </source>
</evidence>
<keyword evidence="17" id="KW-1185">Reference proteome</keyword>
<dbReference type="InterPro" id="IPR039426">
    <property type="entry name" value="TonB-dep_rcpt-like"/>
</dbReference>
<evidence type="ECO:0000256" key="4">
    <source>
        <dbReference type="ARBA" id="ARBA00022452"/>
    </source>
</evidence>
<dbReference type="Proteomes" id="UP000006286">
    <property type="component" value="Chromosome"/>
</dbReference>
<dbReference type="SMART" id="SM00965">
    <property type="entry name" value="STN"/>
    <property type="match status" value="1"/>
</dbReference>
<dbReference type="eggNOG" id="COG4774">
    <property type="taxonomic scope" value="Bacteria"/>
</dbReference>
<evidence type="ECO:0000256" key="5">
    <source>
        <dbReference type="ARBA" id="ARBA00022496"/>
    </source>
</evidence>
<keyword evidence="3 12" id="KW-0813">Transport</keyword>
<dbReference type="GO" id="GO:0015891">
    <property type="term" value="P:siderophore transport"/>
    <property type="evidence" value="ECO:0007669"/>
    <property type="project" value="InterPro"/>
</dbReference>
<evidence type="ECO:0000256" key="6">
    <source>
        <dbReference type="ARBA" id="ARBA00022692"/>
    </source>
</evidence>
<evidence type="ECO:0000256" key="1">
    <source>
        <dbReference type="ARBA" id="ARBA00004571"/>
    </source>
</evidence>
<keyword evidence="8 13" id="KW-0798">TonB box</keyword>
<keyword evidence="6 12" id="KW-0812">Transmembrane</keyword>